<comment type="caution">
    <text evidence="1">The sequence shown here is derived from an EMBL/GenBank/DDBJ whole genome shotgun (WGS) entry which is preliminary data.</text>
</comment>
<evidence type="ECO:0000313" key="1">
    <source>
        <dbReference type="EMBL" id="NKY01457.1"/>
    </source>
</evidence>
<dbReference type="Proteomes" id="UP000563898">
    <property type="component" value="Unassembled WGS sequence"/>
</dbReference>
<dbReference type="InterPro" id="IPR036291">
    <property type="entry name" value="NAD(P)-bd_dom_sf"/>
</dbReference>
<dbReference type="RefSeq" id="WP_006373094.1">
    <property type="nucleotide sequence ID" value="NZ_JAAXPC010000003.1"/>
</dbReference>
<sequence>MTDGDLDDVTVFLVGDDPTLLQEIALGFVRAGMQRIGIACPDESSASAAATAAFRAASGIWAVPASGDLVSAPDAERIVAELTASLGDPDIIVLGTADLEHMTRSLGESTREHPVVIRIDDETTDSHETDQALGVALRPGVAIGEIAADVVRRAATMVRRRTS</sequence>
<reference evidence="1 2" key="1">
    <citation type="submission" date="2020-04" db="EMBL/GenBank/DDBJ databases">
        <title>MicrobeNet Type strains.</title>
        <authorList>
            <person name="Nicholson A.C."/>
        </authorList>
    </citation>
    <scope>NUCLEOTIDE SEQUENCE [LARGE SCALE GENOMIC DNA]</scope>
    <source>
        <strain evidence="1 2">ATCC BAA-14</strain>
    </source>
</reference>
<protein>
    <submittedName>
        <fullName evidence="1">Uncharacterized protein</fullName>
    </submittedName>
</protein>
<name>A0A846WK23_9ACTN</name>
<dbReference type="AlphaFoldDB" id="A0A846WK23"/>
<dbReference type="SUPFAM" id="SSF51735">
    <property type="entry name" value="NAD(P)-binding Rossmann-fold domains"/>
    <property type="match status" value="1"/>
</dbReference>
<accession>A0A846WK23</accession>
<gene>
    <name evidence="1" type="ORF">HGA05_07725</name>
</gene>
<organism evidence="1 2">
    <name type="scientific">Gordonia polyisoprenivorans</name>
    <dbReference type="NCBI Taxonomy" id="84595"/>
    <lineage>
        <taxon>Bacteria</taxon>
        <taxon>Bacillati</taxon>
        <taxon>Actinomycetota</taxon>
        <taxon>Actinomycetes</taxon>
        <taxon>Mycobacteriales</taxon>
        <taxon>Gordoniaceae</taxon>
        <taxon>Gordonia</taxon>
    </lineage>
</organism>
<evidence type="ECO:0000313" key="2">
    <source>
        <dbReference type="Proteomes" id="UP000563898"/>
    </source>
</evidence>
<dbReference type="EMBL" id="JAAXPC010000003">
    <property type="protein sequence ID" value="NKY01457.1"/>
    <property type="molecule type" value="Genomic_DNA"/>
</dbReference>
<proteinExistence type="predicted"/>